<dbReference type="InterPro" id="IPR036390">
    <property type="entry name" value="WH_DNA-bd_sf"/>
</dbReference>
<dbReference type="NCBIfam" id="TIGR00498">
    <property type="entry name" value="lexA"/>
    <property type="match status" value="1"/>
</dbReference>
<evidence type="ECO:0000256" key="4">
    <source>
        <dbReference type="ARBA" id="ARBA00022763"/>
    </source>
</evidence>
<dbReference type="InterPro" id="IPR036286">
    <property type="entry name" value="LexA/Signal_pep-like_sf"/>
</dbReference>
<dbReference type="Pfam" id="PF01726">
    <property type="entry name" value="LexA_DNA_bind"/>
    <property type="match status" value="1"/>
</dbReference>
<keyword evidence="3 12" id="KW-0235">DNA replication</keyword>
<dbReference type="FunFam" id="2.10.109.10:FF:000001">
    <property type="entry name" value="LexA repressor"/>
    <property type="match status" value="1"/>
</dbReference>
<evidence type="ECO:0000313" key="16">
    <source>
        <dbReference type="EMBL" id="HIU60959.1"/>
    </source>
</evidence>
<dbReference type="GO" id="GO:0009432">
    <property type="term" value="P:SOS response"/>
    <property type="evidence" value="ECO:0007669"/>
    <property type="project" value="UniProtKB-UniRule"/>
</dbReference>
<proteinExistence type="inferred from homology"/>
<organism evidence="16 17">
    <name type="scientific">Candidatus Stercoripulliclostridium merdigallinarum</name>
    <dbReference type="NCBI Taxonomy" id="2840951"/>
    <lineage>
        <taxon>Bacteria</taxon>
        <taxon>Bacillati</taxon>
        <taxon>Bacillota</taxon>
        <taxon>Clostridia</taxon>
        <taxon>Eubacteriales</taxon>
        <taxon>Candidatus Stercoripulliclostridium</taxon>
    </lineage>
</organism>
<dbReference type="AlphaFoldDB" id="A0A9D1MJ31"/>
<dbReference type="EC" id="3.4.21.88" evidence="12"/>
<sequence>MTKTVELNTKLTAVRDFISDTVEARGYPPTMREISTHFGIKSTSSVSYYLKKLEDAGELQINSRLSRGIKLKDKNVPASHLQSVPLVGRVTAGMPRLAFDEYEDVYSLPEELFDLRGDIFMLTVEGSSMIEAGINDGDKILVKKQTHAEDGQIVVALVDDECATVKRLKIRNGEVYLHPENRAMSDLHPENLQILGIVVGLIRTQIS</sequence>
<dbReference type="InterPro" id="IPR006197">
    <property type="entry name" value="Peptidase_S24_LexA"/>
</dbReference>
<dbReference type="InterPro" id="IPR006199">
    <property type="entry name" value="LexA_DNA-bd_dom"/>
</dbReference>
<evidence type="ECO:0000259" key="15">
    <source>
        <dbReference type="Pfam" id="PF01726"/>
    </source>
</evidence>
<evidence type="ECO:0000256" key="12">
    <source>
        <dbReference type="HAMAP-Rule" id="MF_00015"/>
    </source>
</evidence>
<reference evidence="16" key="1">
    <citation type="submission" date="2020-10" db="EMBL/GenBank/DDBJ databases">
        <authorList>
            <person name="Gilroy R."/>
        </authorList>
    </citation>
    <scope>NUCLEOTIDE SEQUENCE</scope>
    <source>
        <strain evidence="16">18911</strain>
    </source>
</reference>
<dbReference type="PRINTS" id="PR00726">
    <property type="entry name" value="LEXASERPTASE"/>
</dbReference>
<dbReference type="GO" id="GO:0006281">
    <property type="term" value="P:DNA repair"/>
    <property type="evidence" value="ECO:0007669"/>
    <property type="project" value="UniProtKB-UniRule"/>
</dbReference>
<evidence type="ECO:0000256" key="9">
    <source>
        <dbReference type="ARBA" id="ARBA00023163"/>
    </source>
</evidence>
<evidence type="ECO:0000256" key="6">
    <source>
        <dbReference type="ARBA" id="ARBA00022813"/>
    </source>
</evidence>
<reference evidence="16" key="2">
    <citation type="journal article" date="2021" name="PeerJ">
        <title>Extensive microbial diversity within the chicken gut microbiome revealed by metagenomics and culture.</title>
        <authorList>
            <person name="Gilroy R."/>
            <person name="Ravi A."/>
            <person name="Getino M."/>
            <person name="Pursley I."/>
            <person name="Horton D.L."/>
            <person name="Alikhan N.F."/>
            <person name="Baker D."/>
            <person name="Gharbi K."/>
            <person name="Hall N."/>
            <person name="Watson M."/>
            <person name="Adriaenssens E.M."/>
            <person name="Foster-Nyarko E."/>
            <person name="Jarju S."/>
            <person name="Secka A."/>
            <person name="Antonio M."/>
            <person name="Oren A."/>
            <person name="Chaudhuri R.R."/>
            <person name="La Ragione R."/>
            <person name="Hildebrand F."/>
            <person name="Pallen M.J."/>
        </authorList>
    </citation>
    <scope>NUCLEOTIDE SEQUENCE</scope>
    <source>
        <strain evidence="16">18911</strain>
    </source>
</reference>
<keyword evidence="4 12" id="KW-0227">DNA damage</keyword>
<dbReference type="Proteomes" id="UP000824094">
    <property type="component" value="Unassembled WGS sequence"/>
</dbReference>
<evidence type="ECO:0000256" key="5">
    <source>
        <dbReference type="ARBA" id="ARBA00022801"/>
    </source>
</evidence>
<dbReference type="CDD" id="cd06529">
    <property type="entry name" value="S24_LexA-like"/>
    <property type="match status" value="1"/>
</dbReference>
<dbReference type="InterPro" id="IPR050077">
    <property type="entry name" value="LexA_repressor"/>
</dbReference>
<evidence type="ECO:0000313" key="17">
    <source>
        <dbReference type="Proteomes" id="UP000824094"/>
    </source>
</evidence>
<evidence type="ECO:0000256" key="13">
    <source>
        <dbReference type="RuleBase" id="RU003991"/>
    </source>
</evidence>
<dbReference type="Gene3D" id="2.10.109.10">
    <property type="entry name" value="Umud Fragment, subunit A"/>
    <property type="match status" value="1"/>
</dbReference>
<dbReference type="GO" id="GO:0045892">
    <property type="term" value="P:negative regulation of DNA-templated transcription"/>
    <property type="evidence" value="ECO:0007669"/>
    <property type="project" value="UniProtKB-UniRule"/>
</dbReference>
<evidence type="ECO:0000256" key="2">
    <source>
        <dbReference type="ARBA" id="ARBA00022491"/>
    </source>
</evidence>
<comment type="similarity">
    <text evidence="1 12 13">Belongs to the peptidase S24 family.</text>
</comment>
<dbReference type="SUPFAM" id="SSF51306">
    <property type="entry name" value="LexA/Signal peptidase"/>
    <property type="match status" value="1"/>
</dbReference>
<feature type="active site" description="For autocatalytic cleavage activity" evidence="12">
    <location>
        <position position="128"/>
    </location>
</feature>
<evidence type="ECO:0000256" key="7">
    <source>
        <dbReference type="ARBA" id="ARBA00023015"/>
    </source>
</evidence>
<comment type="subunit">
    <text evidence="12">Homodimer.</text>
</comment>
<dbReference type="HAMAP" id="MF_00015">
    <property type="entry name" value="LexA"/>
    <property type="match status" value="1"/>
</dbReference>
<keyword evidence="11 12" id="KW-0742">SOS response</keyword>
<dbReference type="Gene3D" id="1.10.10.10">
    <property type="entry name" value="Winged helix-like DNA-binding domain superfamily/Winged helix DNA-binding domain"/>
    <property type="match status" value="1"/>
</dbReference>
<dbReference type="SUPFAM" id="SSF46785">
    <property type="entry name" value="Winged helix' DNA-binding domain"/>
    <property type="match status" value="1"/>
</dbReference>
<feature type="DNA-binding region" description="H-T-H motif" evidence="12">
    <location>
        <begin position="31"/>
        <end position="51"/>
    </location>
</feature>
<comment type="catalytic activity">
    <reaction evidence="12">
        <text>Hydrolysis of Ala-|-Gly bond in repressor LexA.</text>
        <dbReference type="EC" id="3.4.21.88"/>
    </reaction>
</comment>
<gene>
    <name evidence="12 16" type="primary">lexA</name>
    <name evidence="16" type="ORF">IAB05_06170</name>
</gene>
<evidence type="ECO:0000256" key="10">
    <source>
        <dbReference type="ARBA" id="ARBA00023204"/>
    </source>
</evidence>
<evidence type="ECO:0000259" key="14">
    <source>
        <dbReference type="Pfam" id="PF00717"/>
    </source>
</evidence>
<keyword evidence="7 12" id="KW-0805">Transcription regulation</keyword>
<feature type="domain" description="LexA repressor DNA-binding" evidence="15">
    <location>
        <begin position="13"/>
        <end position="68"/>
    </location>
</feature>
<keyword evidence="5 12" id="KW-0378">Hydrolase</keyword>
<keyword evidence="10 12" id="KW-0234">DNA repair</keyword>
<dbReference type="GO" id="GO:0006508">
    <property type="term" value="P:proteolysis"/>
    <property type="evidence" value="ECO:0007669"/>
    <property type="project" value="InterPro"/>
</dbReference>
<dbReference type="PANTHER" id="PTHR33516">
    <property type="entry name" value="LEXA REPRESSOR"/>
    <property type="match status" value="1"/>
</dbReference>
<dbReference type="PANTHER" id="PTHR33516:SF2">
    <property type="entry name" value="LEXA REPRESSOR-RELATED"/>
    <property type="match status" value="1"/>
</dbReference>
<dbReference type="GO" id="GO:0003677">
    <property type="term" value="F:DNA binding"/>
    <property type="evidence" value="ECO:0007669"/>
    <property type="project" value="UniProtKB-UniRule"/>
</dbReference>
<feature type="domain" description="Peptidase S24/S26A/S26B/S26C" evidence="14">
    <location>
        <begin position="85"/>
        <end position="199"/>
    </location>
</feature>
<dbReference type="InterPro" id="IPR039418">
    <property type="entry name" value="LexA-like"/>
</dbReference>
<evidence type="ECO:0000256" key="8">
    <source>
        <dbReference type="ARBA" id="ARBA00023125"/>
    </source>
</evidence>
<comment type="caution">
    <text evidence="16">The sequence shown here is derived from an EMBL/GenBank/DDBJ whole genome shotgun (WGS) entry which is preliminary data.</text>
</comment>
<name>A0A9D1MJ31_9FIRM</name>
<keyword evidence="2 12" id="KW-0678">Repressor</keyword>
<dbReference type="InterPro" id="IPR015927">
    <property type="entry name" value="Peptidase_S24_S26A/B/C"/>
</dbReference>
<evidence type="ECO:0000256" key="3">
    <source>
        <dbReference type="ARBA" id="ARBA00022705"/>
    </source>
</evidence>
<dbReference type="GO" id="GO:0004252">
    <property type="term" value="F:serine-type endopeptidase activity"/>
    <property type="evidence" value="ECO:0007669"/>
    <property type="project" value="UniProtKB-UniRule"/>
</dbReference>
<keyword evidence="9 12" id="KW-0804">Transcription</keyword>
<evidence type="ECO:0000256" key="11">
    <source>
        <dbReference type="ARBA" id="ARBA00023236"/>
    </source>
</evidence>
<dbReference type="InterPro" id="IPR036388">
    <property type="entry name" value="WH-like_DNA-bd_sf"/>
</dbReference>
<keyword evidence="6 12" id="KW-0068">Autocatalytic cleavage</keyword>
<dbReference type="InterPro" id="IPR006200">
    <property type="entry name" value="LexA"/>
</dbReference>
<dbReference type="EMBL" id="DVNF01000179">
    <property type="protein sequence ID" value="HIU60959.1"/>
    <property type="molecule type" value="Genomic_DNA"/>
</dbReference>
<dbReference type="Pfam" id="PF00717">
    <property type="entry name" value="Peptidase_S24"/>
    <property type="match status" value="1"/>
</dbReference>
<protein>
    <recommendedName>
        <fullName evidence="12">LexA repressor</fullName>
        <ecNumber evidence="12">3.4.21.88</ecNumber>
    </recommendedName>
</protein>
<feature type="site" description="Cleavage; by autolysis" evidence="12">
    <location>
        <begin position="92"/>
        <end position="93"/>
    </location>
</feature>
<accession>A0A9D1MJ31</accession>
<keyword evidence="8 12" id="KW-0238">DNA-binding</keyword>
<dbReference type="GO" id="GO:0006260">
    <property type="term" value="P:DNA replication"/>
    <property type="evidence" value="ECO:0007669"/>
    <property type="project" value="UniProtKB-UniRule"/>
</dbReference>
<evidence type="ECO:0000256" key="1">
    <source>
        <dbReference type="ARBA" id="ARBA00007484"/>
    </source>
</evidence>
<feature type="active site" description="For autocatalytic cleavage activity" evidence="12">
    <location>
        <position position="166"/>
    </location>
</feature>
<comment type="function">
    <text evidence="12">Represses a number of genes involved in the response to DNA damage (SOS response), including recA and lexA. In the presence of single-stranded DNA, RecA interacts with LexA causing an autocatalytic cleavage which disrupts the DNA-binding part of LexA, leading to derepression of the SOS regulon and eventually DNA repair.</text>
</comment>